<dbReference type="Pfam" id="PF01663">
    <property type="entry name" value="Phosphodiest"/>
    <property type="match status" value="1"/>
</dbReference>
<evidence type="ECO:0000256" key="1">
    <source>
        <dbReference type="SAM" id="Phobius"/>
    </source>
</evidence>
<dbReference type="InterPro" id="IPR000917">
    <property type="entry name" value="Sulfatase_N"/>
</dbReference>
<dbReference type="InterPro" id="IPR002591">
    <property type="entry name" value="Phosphodiest/P_Trfase"/>
</dbReference>
<accession>A0A6J4QG42</accession>
<evidence type="ECO:0000313" key="3">
    <source>
        <dbReference type="EMBL" id="CAA9443947.1"/>
    </source>
</evidence>
<keyword evidence="3" id="KW-0378">Hydrolase</keyword>
<organism evidence="3">
    <name type="scientific">uncultured Rubrobacteraceae bacterium</name>
    <dbReference type="NCBI Taxonomy" id="349277"/>
    <lineage>
        <taxon>Bacteria</taxon>
        <taxon>Bacillati</taxon>
        <taxon>Actinomycetota</taxon>
        <taxon>Rubrobacteria</taxon>
        <taxon>Rubrobacterales</taxon>
        <taxon>Rubrobacteraceae</taxon>
        <taxon>environmental samples</taxon>
    </lineage>
</organism>
<dbReference type="PANTHER" id="PTHR10151:SF120">
    <property type="entry name" value="BIS(5'-ADENOSYL)-TRIPHOSPHATASE"/>
    <property type="match status" value="1"/>
</dbReference>
<keyword evidence="1" id="KW-1133">Transmembrane helix</keyword>
<keyword evidence="1" id="KW-0812">Transmembrane</keyword>
<evidence type="ECO:0000259" key="2">
    <source>
        <dbReference type="Pfam" id="PF00884"/>
    </source>
</evidence>
<protein>
    <submittedName>
        <fullName evidence="3">Alkaline phosphodiesterase I / Nucleotide pyrophosphatase</fullName>
        <ecNumber evidence="3">3.1.4.1</ecNumber>
        <ecNumber evidence="3">3.6.1.9</ecNumber>
    </submittedName>
</protein>
<dbReference type="SUPFAM" id="SSF53649">
    <property type="entry name" value="Alkaline phosphatase-like"/>
    <property type="match status" value="1"/>
</dbReference>
<dbReference type="AlphaFoldDB" id="A0A6J4QG42"/>
<dbReference type="Gene3D" id="3.40.720.10">
    <property type="entry name" value="Alkaline Phosphatase, subunit A"/>
    <property type="match status" value="2"/>
</dbReference>
<dbReference type="InterPro" id="IPR017850">
    <property type="entry name" value="Alkaline_phosphatase_core_sf"/>
</dbReference>
<feature type="transmembrane region" description="Helical" evidence="1">
    <location>
        <begin position="169"/>
        <end position="189"/>
    </location>
</feature>
<proteinExistence type="predicted"/>
<sequence length="480" mass="53006">MKAASGFEILAARMWNVLNEGKSFHPVFVLGTFILLHLGEVLSAGFWGRALPAVLLAAPLVALFVRYDFPLKLRWALWGFLAVFLLVFRFLDVGALALALGLYVFFTVFFWGTFYYHLRTGAPKTNFVRFWRLVLENPDSTSGNFLEQVPKALLVLFVLEYLVSEPFTAGRALAVLAFTAVVGLMAWWVHRRFFDWKPVYPSEPTEVANGGSALAKRVIVVVIDGCRLDRFHEAEKPYLERMMAGGTVYESVETVYPARTVVCFSSMLTGAAPERHGITSNLVLKLGMKVESVFDVLRRSGKKGRLVGIAHLIDAFGEDVASVTSVAHNDKIDGNLIAAGRRELEEHDPELLVLQLLAVDQNGHVRGTRYPEYVERIEITDNLIEGFMSWCGERGYLDDAAVILMADHGQGIGIGAHGHLSEGERFVPFAMWGSGVKGGRTVRTPASVMDLAPTICYLLGVEPPRGSTGRVLEDALEGRG</sequence>
<keyword evidence="1" id="KW-0472">Membrane</keyword>
<feature type="transmembrane region" description="Helical" evidence="1">
    <location>
        <begin position="98"/>
        <end position="118"/>
    </location>
</feature>
<name>A0A6J4QG42_9ACTN</name>
<dbReference type="EC" id="3.6.1.9" evidence="3"/>
<dbReference type="EC" id="3.1.4.1" evidence="3"/>
<dbReference type="GO" id="GO:0047429">
    <property type="term" value="F:nucleoside triphosphate diphosphatase activity"/>
    <property type="evidence" value="ECO:0007669"/>
    <property type="project" value="UniProtKB-EC"/>
</dbReference>
<feature type="domain" description="Sulfatase N-terminal" evidence="2">
    <location>
        <begin position="369"/>
        <end position="461"/>
    </location>
</feature>
<dbReference type="Pfam" id="PF00884">
    <property type="entry name" value="Sulfatase"/>
    <property type="match status" value="1"/>
</dbReference>
<feature type="transmembrane region" description="Helical" evidence="1">
    <location>
        <begin position="46"/>
        <end position="67"/>
    </location>
</feature>
<dbReference type="PANTHER" id="PTHR10151">
    <property type="entry name" value="ECTONUCLEOTIDE PYROPHOSPHATASE/PHOSPHODIESTERASE"/>
    <property type="match status" value="1"/>
</dbReference>
<feature type="transmembrane region" description="Helical" evidence="1">
    <location>
        <begin position="73"/>
        <end position="91"/>
    </location>
</feature>
<gene>
    <name evidence="3" type="ORF">AVDCRST_MAG01-01-3907</name>
</gene>
<reference evidence="3" key="1">
    <citation type="submission" date="2020-02" db="EMBL/GenBank/DDBJ databases">
        <authorList>
            <person name="Meier V. D."/>
        </authorList>
    </citation>
    <scope>NUCLEOTIDE SEQUENCE</scope>
    <source>
        <strain evidence="3">AVDCRST_MAG01</strain>
    </source>
</reference>
<dbReference type="EMBL" id="CADCUW010000506">
    <property type="protein sequence ID" value="CAA9443947.1"/>
    <property type="molecule type" value="Genomic_DNA"/>
</dbReference>
<dbReference type="GO" id="GO:0004528">
    <property type="term" value="F:phosphodiesterase I activity"/>
    <property type="evidence" value="ECO:0007669"/>
    <property type="project" value="UniProtKB-EC"/>
</dbReference>